<feature type="compositionally biased region" description="Basic and acidic residues" evidence="1">
    <location>
        <begin position="403"/>
        <end position="417"/>
    </location>
</feature>
<feature type="transmembrane region" description="Helical" evidence="2">
    <location>
        <begin position="158"/>
        <end position="177"/>
    </location>
</feature>
<comment type="caution">
    <text evidence="3">The sequence shown here is derived from an EMBL/GenBank/DDBJ whole genome shotgun (WGS) entry which is preliminary data.</text>
</comment>
<feature type="transmembrane region" description="Helical" evidence="2">
    <location>
        <begin position="44"/>
        <end position="62"/>
    </location>
</feature>
<evidence type="ECO:0000313" key="3">
    <source>
        <dbReference type="EMBL" id="MBB2923121.1"/>
    </source>
</evidence>
<feature type="transmembrane region" description="Helical" evidence="2">
    <location>
        <begin position="252"/>
        <end position="272"/>
    </location>
</feature>
<organism evidence="3 4">
    <name type="scientific">Cellulomonas cellasea</name>
    <dbReference type="NCBI Taxonomy" id="43670"/>
    <lineage>
        <taxon>Bacteria</taxon>
        <taxon>Bacillati</taxon>
        <taxon>Actinomycetota</taxon>
        <taxon>Actinomycetes</taxon>
        <taxon>Micrococcales</taxon>
        <taxon>Cellulomonadaceae</taxon>
        <taxon>Cellulomonas</taxon>
    </lineage>
</organism>
<keyword evidence="2" id="KW-1133">Transmembrane helix</keyword>
<feature type="transmembrane region" description="Helical" evidence="2">
    <location>
        <begin position="337"/>
        <end position="355"/>
    </location>
</feature>
<evidence type="ECO:0000256" key="1">
    <source>
        <dbReference type="SAM" id="MobiDB-lite"/>
    </source>
</evidence>
<reference evidence="3 4" key="2">
    <citation type="submission" date="2020-08" db="EMBL/GenBank/DDBJ databases">
        <authorList>
            <person name="Partida-Martinez L."/>
            <person name="Huntemann M."/>
            <person name="Clum A."/>
            <person name="Wang J."/>
            <person name="Palaniappan K."/>
            <person name="Ritter S."/>
            <person name="Chen I.-M."/>
            <person name="Stamatis D."/>
            <person name="Reddy T."/>
            <person name="O'Malley R."/>
            <person name="Daum C."/>
            <person name="Shapiro N."/>
            <person name="Ivanova N."/>
            <person name="Kyrpides N."/>
            <person name="Woyke T."/>
        </authorList>
    </citation>
    <scope>NUCLEOTIDE SEQUENCE [LARGE SCALE GENOMIC DNA]</scope>
    <source>
        <strain evidence="3 4">RAS26</strain>
    </source>
</reference>
<feature type="transmembrane region" description="Helical" evidence="2">
    <location>
        <begin position="74"/>
        <end position="91"/>
    </location>
</feature>
<feature type="compositionally biased region" description="Gly residues" evidence="1">
    <location>
        <begin position="364"/>
        <end position="373"/>
    </location>
</feature>
<reference evidence="3 4" key="1">
    <citation type="submission" date="2020-08" db="EMBL/GenBank/DDBJ databases">
        <title>The Agave Microbiome: Exploring the role of microbial communities in plant adaptations to desert environments.</title>
        <authorList>
            <person name="Partida-Martinez L.P."/>
        </authorList>
    </citation>
    <scope>NUCLEOTIDE SEQUENCE [LARGE SCALE GENOMIC DNA]</scope>
    <source>
        <strain evidence="3 4">RAS26</strain>
    </source>
</reference>
<evidence type="ECO:0000256" key="2">
    <source>
        <dbReference type="SAM" id="Phobius"/>
    </source>
</evidence>
<proteinExistence type="predicted"/>
<dbReference type="Proteomes" id="UP000518206">
    <property type="component" value="Unassembled WGS sequence"/>
</dbReference>
<feature type="compositionally biased region" description="Polar residues" evidence="1">
    <location>
        <begin position="8"/>
        <end position="19"/>
    </location>
</feature>
<feature type="transmembrane region" description="Helical" evidence="2">
    <location>
        <begin position="220"/>
        <end position="240"/>
    </location>
</feature>
<accession>A0A7W4UFB2</accession>
<dbReference type="EMBL" id="JACHVX010000003">
    <property type="protein sequence ID" value="MBB2923121.1"/>
    <property type="molecule type" value="Genomic_DNA"/>
</dbReference>
<dbReference type="RefSeq" id="WP_183296009.1">
    <property type="nucleotide sequence ID" value="NZ_JACHVX010000003.1"/>
</dbReference>
<protein>
    <submittedName>
        <fullName evidence="3">Uncharacterized protein</fullName>
    </submittedName>
</protein>
<feature type="transmembrane region" description="Helical" evidence="2">
    <location>
        <begin position="278"/>
        <end position="296"/>
    </location>
</feature>
<name>A0A7W4UFB2_9CELL</name>
<feature type="region of interest" description="Disordered" evidence="1">
    <location>
        <begin position="361"/>
        <end position="423"/>
    </location>
</feature>
<gene>
    <name evidence="3" type="ORF">FHR80_002046</name>
</gene>
<keyword evidence="2" id="KW-0812">Transmembrane</keyword>
<feature type="region of interest" description="Disordered" evidence="1">
    <location>
        <begin position="1"/>
        <end position="34"/>
    </location>
</feature>
<feature type="transmembrane region" description="Helical" evidence="2">
    <location>
        <begin position="103"/>
        <end position="121"/>
    </location>
</feature>
<sequence>MGDVARQAGQQRGPRTTTEPVGARAVGPARVSAVPPPPRRRVRWALAGGLLVLSPVGAEYLVGYDTTTGNLPALLAGLLFFVPLYGAPALLLREVAVRTGLRWPGVLALAAALGVVQAGVVDQSLFSLSYRHIEGWEAAARATFVEPWGVSVANASNFLVGHAVWSFTVPIALVHALRPDAARRPWLRAPGLVVAALLYAVAALLVHVDHLETETDHASTAQVAGAWGVAALCAVAAFALGRRVAERRAGRVPPLAVLAAAGLVGGLLVTLSDETWTGVAQTAAVLLAAVLGLRRWSRADGWALPHVAAVAAGALVARAAVGFLVVPLGDVPAGPKYAHNAVAVLGSVLLGWWAVRRAARQAPGDGGGHASDGGGRHAPSDGGGHAPDDDGQHPPVRHGVRSATDDDLRRAADDFGRGSRSTP</sequence>
<evidence type="ECO:0000313" key="4">
    <source>
        <dbReference type="Proteomes" id="UP000518206"/>
    </source>
</evidence>
<feature type="transmembrane region" description="Helical" evidence="2">
    <location>
        <begin position="189"/>
        <end position="208"/>
    </location>
</feature>
<dbReference type="AlphaFoldDB" id="A0A7W4UFB2"/>
<feature type="compositionally biased region" description="Low complexity" evidence="1">
    <location>
        <begin position="20"/>
        <end position="33"/>
    </location>
</feature>
<feature type="transmembrane region" description="Helical" evidence="2">
    <location>
        <begin position="303"/>
        <end position="325"/>
    </location>
</feature>
<keyword evidence="2" id="KW-0472">Membrane</keyword>